<protein>
    <submittedName>
        <fullName evidence="1">Uncharacterized protein</fullName>
    </submittedName>
</protein>
<dbReference type="Ensembl" id="ENSVKKT00000007816.1">
    <property type="protein sequence ID" value="ENSVKKP00000007616.1"/>
    <property type="gene ID" value="ENSVKKG00000005468.1"/>
</dbReference>
<dbReference type="AlphaFoldDB" id="A0A8D2J010"/>
<reference evidence="1" key="2">
    <citation type="submission" date="2025-09" db="UniProtKB">
        <authorList>
            <consortium name="Ensembl"/>
        </authorList>
    </citation>
    <scope>IDENTIFICATION</scope>
</reference>
<dbReference type="Gene3D" id="1.10.20.10">
    <property type="entry name" value="Histone, subunit A"/>
    <property type="match status" value="1"/>
</dbReference>
<sequence>TESARSLVLAEKQSLGKGGVPRLRKVETYFGSDVRRNEGRLEGFFGLVFETMICGVMTYTEHAERQTVVYGLKRQGRTLNGVQSLKVKYRSKRPLTDHPLTR</sequence>
<organism evidence="1 2">
    <name type="scientific">Varanus komodoensis</name>
    <name type="common">Komodo dragon</name>
    <dbReference type="NCBI Taxonomy" id="61221"/>
    <lineage>
        <taxon>Eukaryota</taxon>
        <taxon>Metazoa</taxon>
        <taxon>Chordata</taxon>
        <taxon>Craniata</taxon>
        <taxon>Vertebrata</taxon>
        <taxon>Euteleostomi</taxon>
        <taxon>Lepidosauria</taxon>
        <taxon>Squamata</taxon>
        <taxon>Bifurcata</taxon>
        <taxon>Unidentata</taxon>
        <taxon>Episquamata</taxon>
        <taxon>Toxicofera</taxon>
        <taxon>Anguimorpha</taxon>
        <taxon>Paleoanguimorpha</taxon>
        <taxon>Varanoidea</taxon>
        <taxon>Varanidae</taxon>
        <taxon>Varanus</taxon>
    </lineage>
</organism>
<reference evidence="1" key="1">
    <citation type="submission" date="2025-08" db="UniProtKB">
        <authorList>
            <consortium name="Ensembl"/>
        </authorList>
    </citation>
    <scope>IDENTIFICATION</scope>
</reference>
<name>A0A8D2J010_VARKO</name>
<proteinExistence type="predicted"/>
<dbReference type="Proteomes" id="UP000694545">
    <property type="component" value="Unplaced"/>
</dbReference>
<dbReference type="GO" id="GO:0046982">
    <property type="term" value="F:protein heterodimerization activity"/>
    <property type="evidence" value="ECO:0007669"/>
    <property type="project" value="InterPro"/>
</dbReference>
<evidence type="ECO:0000313" key="1">
    <source>
        <dbReference type="Ensembl" id="ENSVKKP00000007616.1"/>
    </source>
</evidence>
<keyword evidence="2" id="KW-1185">Reference proteome</keyword>
<evidence type="ECO:0000313" key="2">
    <source>
        <dbReference type="Proteomes" id="UP000694545"/>
    </source>
</evidence>
<accession>A0A8D2J010</accession>
<dbReference type="InterPro" id="IPR009072">
    <property type="entry name" value="Histone-fold"/>
</dbReference>